<keyword evidence="1" id="KW-1185">Reference proteome</keyword>
<dbReference type="AlphaFoldDB" id="A0A183GCN9"/>
<dbReference type="WBParaSite" id="HPBE_0001995201-mRNA-1">
    <property type="protein sequence ID" value="HPBE_0001995201-mRNA-1"/>
    <property type="gene ID" value="HPBE_0001995201"/>
</dbReference>
<evidence type="ECO:0000313" key="1">
    <source>
        <dbReference type="Proteomes" id="UP000050761"/>
    </source>
</evidence>
<sequence length="243" mass="27725">LTSPRAYIAEWAESEAGHAEKQDKSSSFDFIDSGHVKHLALLATGQAPDVYMKSYFRPQNLTKRKTQVVKASQNPTFSREVRRCLFLFSVVLVVEVVDMQLYSGLWVASMCCRHVLEESVWNSGGLVDNNKLYLLYVPLLKLKNRPEDRKGNRVLEGWFSFDKNLNAIYLIVAGAIFVTRDILGLLDIKFESKSLQATTSSLYLPLEFNLIFASEHYIISITQRPKDSLLKITRYGIHNDVEE</sequence>
<protein>
    <submittedName>
        <fullName evidence="2">C2 domain-containing protein</fullName>
    </submittedName>
</protein>
<dbReference type="SUPFAM" id="SSF49562">
    <property type="entry name" value="C2 domain (Calcium/lipid-binding domain, CaLB)"/>
    <property type="match status" value="1"/>
</dbReference>
<accession>A0A183GCN9</accession>
<proteinExistence type="predicted"/>
<dbReference type="InterPro" id="IPR035892">
    <property type="entry name" value="C2_domain_sf"/>
</dbReference>
<dbReference type="Gene3D" id="2.60.40.150">
    <property type="entry name" value="C2 domain"/>
    <property type="match status" value="1"/>
</dbReference>
<evidence type="ECO:0000313" key="2">
    <source>
        <dbReference type="WBParaSite" id="HPBE_0001995201-mRNA-1"/>
    </source>
</evidence>
<name>A0A183GCN9_HELPZ</name>
<dbReference type="Proteomes" id="UP000050761">
    <property type="component" value="Unassembled WGS sequence"/>
</dbReference>
<organism evidence="1 2">
    <name type="scientific">Heligmosomoides polygyrus</name>
    <name type="common">Parasitic roundworm</name>
    <dbReference type="NCBI Taxonomy" id="6339"/>
    <lineage>
        <taxon>Eukaryota</taxon>
        <taxon>Metazoa</taxon>
        <taxon>Ecdysozoa</taxon>
        <taxon>Nematoda</taxon>
        <taxon>Chromadorea</taxon>
        <taxon>Rhabditida</taxon>
        <taxon>Rhabditina</taxon>
        <taxon>Rhabditomorpha</taxon>
        <taxon>Strongyloidea</taxon>
        <taxon>Heligmosomidae</taxon>
        <taxon>Heligmosomoides</taxon>
    </lineage>
</organism>
<reference evidence="2" key="1">
    <citation type="submission" date="2019-09" db="UniProtKB">
        <authorList>
            <consortium name="WormBaseParasite"/>
        </authorList>
    </citation>
    <scope>IDENTIFICATION</scope>
</reference>